<dbReference type="EMBL" id="BJMM01000008">
    <property type="protein sequence ID" value="GEB49681.1"/>
    <property type="molecule type" value="Genomic_DNA"/>
</dbReference>
<organism evidence="1 2">
    <name type="scientific">Streptomyces cacaoi</name>
    <dbReference type="NCBI Taxonomy" id="1898"/>
    <lineage>
        <taxon>Bacteria</taxon>
        <taxon>Bacillati</taxon>
        <taxon>Actinomycetota</taxon>
        <taxon>Actinomycetes</taxon>
        <taxon>Kitasatosporales</taxon>
        <taxon>Streptomycetaceae</taxon>
        <taxon>Streptomyces</taxon>
    </lineage>
</organism>
<evidence type="ECO:0000313" key="1">
    <source>
        <dbReference type="EMBL" id="GEB49681.1"/>
    </source>
</evidence>
<accession>A0A4Y3QWR2</accession>
<evidence type="ECO:0000313" key="2">
    <source>
        <dbReference type="Proteomes" id="UP000319210"/>
    </source>
</evidence>
<comment type="caution">
    <text evidence="1">The sequence shown here is derived from an EMBL/GenBank/DDBJ whole genome shotgun (WGS) entry which is preliminary data.</text>
</comment>
<reference evidence="1 2" key="1">
    <citation type="submission" date="2019-06" db="EMBL/GenBank/DDBJ databases">
        <title>Whole genome shotgun sequence of Streptomyces cacaoi subsp. cacaoi NBRC 12748.</title>
        <authorList>
            <person name="Hosoyama A."/>
            <person name="Uohara A."/>
            <person name="Ohji S."/>
            <person name="Ichikawa N."/>
        </authorList>
    </citation>
    <scope>NUCLEOTIDE SEQUENCE [LARGE SCALE GENOMIC DNA]</scope>
    <source>
        <strain evidence="1 2">NBRC 12748</strain>
    </source>
</reference>
<proteinExistence type="predicted"/>
<dbReference type="AlphaFoldDB" id="A0A4Y3QWR2"/>
<protein>
    <submittedName>
        <fullName evidence="1">Uncharacterized protein</fullName>
    </submittedName>
</protein>
<keyword evidence="2" id="KW-1185">Reference proteome</keyword>
<gene>
    <name evidence="1" type="ORF">SCA03_22320</name>
</gene>
<sequence length="53" mass="5804">MTAAGYLSVSGWEKTVSKCMRFGSIRWWVWFVSADARGRNRDAPAVIAPAVSG</sequence>
<dbReference type="Proteomes" id="UP000319210">
    <property type="component" value="Unassembled WGS sequence"/>
</dbReference>
<name>A0A4Y3QWR2_STRCI</name>